<evidence type="ECO:0000313" key="1">
    <source>
        <dbReference type="EMBL" id="QHU28133.1"/>
    </source>
</evidence>
<protein>
    <submittedName>
        <fullName evidence="1">Uncharacterized protein</fullName>
    </submittedName>
</protein>
<name>A0A6C0LC21_9ZZZZ</name>
<dbReference type="AlphaFoldDB" id="A0A6C0LC21"/>
<accession>A0A6C0LC21</accession>
<proteinExistence type="predicted"/>
<reference evidence="1" key="1">
    <citation type="journal article" date="2020" name="Nature">
        <title>Giant virus diversity and host interactions through global metagenomics.</title>
        <authorList>
            <person name="Schulz F."/>
            <person name="Roux S."/>
            <person name="Paez-Espino D."/>
            <person name="Jungbluth S."/>
            <person name="Walsh D.A."/>
            <person name="Denef V.J."/>
            <person name="McMahon K.D."/>
            <person name="Konstantinidis K.T."/>
            <person name="Eloe-Fadrosh E.A."/>
            <person name="Kyrpides N.C."/>
            <person name="Woyke T."/>
        </authorList>
    </citation>
    <scope>NUCLEOTIDE SEQUENCE</scope>
    <source>
        <strain evidence="1">GVMAG-M-3300027770-17</strain>
    </source>
</reference>
<organism evidence="1">
    <name type="scientific">viral metagenome</name>
    <dbReference type="NCBI Taxonomy" id="1070528"/>
    <lineage>
        <taxon>unclassified sequences</taxon>
        <taxon>metagenomes</taxon>
        <taxon>organismal metagenomes</taxon>
    </lineage>
</organism>
<dbReference type="EMBL" id="MN740470">
    <property type="protein sequence ID" value="QHU28133.1"/>
    <property type="molecule type" value="Genomic_DNA"/>
</dbReference>
<sequence>MEIFILNKTSYYNNNQISELVSKIQNSFALKQFCIDWSLEIPNLKYLRIGWPLPLGKSYMNIFDNHIHKKSYHSLENNIPFANIFCNPKKDNLSFLFTHELFELLINPFMNQKFKFQNEIYLKEVCDPVYENYFIEDNLKISDWILPSWFQEGFIGKTNHLNTLKGSFELSSNGYIEKPQY</sequence>